<proteinExistence type="predicted"/>
<evidence type="ECO:0000313" key="2">
    <source>
        <dbReference type="EMBL" id="NVL12013.1"/>
    </source>
</evidence>
<feature type="compositionally biased region" description="Basic residues" evidence="1">
    <location>
        <begin position="1"/>
        <end position="37"/>
    </location>
</feature>
<dbReference type="SUPFAM" id="SSF56281">
    <property type="entry name" value="Metallo-hydrolase/oxidoreductase"/>
    <property type="match status" value="2"/>
</dbReference>
<organism evidence="2">
    <name type="scientific">Bradyrhizobium quebecense</name>
    <dbReference type="NCBI Taxonomy" id="2748629"/>
    <lineage>
        <taxon>Bacteria</taxon>
        <taxon>Pseudomonadati</taxon>
        <taxon>Pseudomonadota</taxon>
        <taxon>Alphaproteobacteria</taxon>
        <taxon>Hyphomicrobiales</taxon>
        <taxon>Nitrobacteraceae</taxon>
        <taxon>Bradyrhizobium</taxon>
    </lineage>
</organism>
<dbReference type="InterPro" id="IPR036866">
    <property type="entry name" value="RibonucZ/Hydroxyglut_hydro"/>
</dbReference>
<dbReference type="AlphaFoldDB" id="A0A974AKL5"/>
<dbReference type="EMBL" id="JABWSX010000003">
    <property type="protein sequence ID" value="NVL12013.1"/>
    <property type="molecule type" value="Genomic_DNA"/>
</dbReference>
<gene>
    <name evidence="2" type="ORF">HU230_41550</name>
</gene>
<feature type="region of interest" description="Disordered" evidence="1">
    <location>
        <begin position="1"/>
        <end position="68"/>
    </location>
</feature>
<dbReference type="RefSeq" id="WP_176535429.1">
    <property type="nucleotide sequence ID" value="NZ_CP088023.1"/>
</dbReference>
<dbReference type="PANTHER" id="PTHR30619:SF1">
    <property type="entry name" value="RECOMBINATION PROTEIN 2"/>
    <property type="match status" value="1"/>
</dbReference>
<comment type="caution">
    <text evidence="2">The sequence shown here is derived from an EMBL/GenBank/DDBJ whole genome shotgun (WGS) entry which is preliminary data.</text>
</comment>
<feature type="compositionally biased region" description="Low complexity" evidence="1">
    <location>
        <begin position="38"/>
        <end position="68"/>
    </location>
</feature>
<dbReference type="InterPro" id="IPR052159">
    <property type="entry name" value="Competence_DNA_uptake"/>
</dbReference>
<dbReference type="PANTHER" id="PTHR30619">
    <property type="entry name" value="DNA INTERNALIZATION/COMPETENCE PROTEIN COMEC/REC2"/>
    <property type="match status" value="1"/>
</dbReference>
<sequence length="520" mass="55118">MAKAKKAKNTSRKTTAKTARKVRAKRTAAKSTGKSRPKATSGGTAAAGKASPTAAPKAPPAGKQPAASENANIRVRMYRVGFGDFFLMTVPGKNGPAHILIDCGVHAGNIGSMNDCVQDMKKATGGRLALVILTHYHADHMSGFASNYNDFAGLDVGAVWITNRLDPANTPASKFMAQLTSVAQQLKMQLAARGDPAAMEAQRKVGNALGVASEDGGGGSNAKALLLLQSGFKNKPPVYYYQGGDAPVLPDELKGMITAELLGPSRKDSDGEFAASDNKTEQYLAAVGDSGVPDDSRVQPFDTKKWPATAVDYPARTFDEFDSGLLEQARKPKDDGTSKLEDILAKMQPDALAAAADKLDGTLNNQSLVVLFTCNGKKLLFVGDAQWGNWASWLYGRAVTGSDPGISARAKDILGSIDFYKVGHHGSTNATPIPAVGALNTVCACMCSTASGWYGKPENNSEVPRIKLIAALETRSGNRLIRSDWVPTKEEKADPDARQELPALPKGFSTPGELYIDYNL</sequence>
<evidence type="ECO:0000256" key="1">
    <source>
        <dbReference type="SAM" id="MobiDB-lite"/>
    </source>
</evidence>
<protein>
    <submittedName>
        <fullName evidence="2">MBL fold metallo-hydrolase</fullName>
    </submittedName>
</protein>
<name>A0A974AKL5_9BRAD</name>
<dbReference type="Gene3D" id="3.60.15.10">
    <property type="entry name" value="Ribonuclease Z/Hydroxyacylglutathione hydrolase-like"/>
    <property type="match status" value="1"/>
</dbReference>
<accession>A0A974AKL5</accession>
<reference evidence="2" key="1">
    <citation type="submission" date="2020-06" db="EMBL/GenBank/DDBJ databases">
        <title>Whole Genome Sequence of Bradyrhizobium sp. Strain 66S1MB.</title>
        <authorList>
            <person name="Bromfield E."/>
            <person name="Cloutier S."/>
        </authorList>
    </citation>
    <scope>NUCLEOTIDE SEQUENCE</scope>
    <source>
        <strain evidence="2">66S1MB</strain>
    </source>
</reference>